<protein>
    <submittedName>
        <fullName evidence="3">HPP family protein</fullName>
    </submittedName>
</protein>
<dbReference type="OrthoDB" id="9811720at2"/>
<keyword evidence="4" id="KW-1185">Reference proteome</keyword>
<comment type="caution">
    <text evidence="3">The sequence shown here is derived from an EMBL/GenBank/DDBJ whole genome shotgun (WGS) entry which is preliminary data.</text>
</comment>
<dbReference type="InterPro" id="IPR007065">
    <property type="entry name" value="HPP"/>
</dbReference>
<dbReference type="Proteomes" id="UP000490800">
    <property type="component" value="Unassembled WGS sequence"/>
</dbReference>
<feature type="transmembrane region" description="Helical" evidence="1">
    <location>
        <begin position="104"/>
        <end position="125"/>
    </location>
</feature>
<name>A0A7X3FLT7_9BACL</name>
<feature type="transmembrane region" description="Helical" evidence="1">
    <location>
        <begin position="145"/>
        <end position="166"/>
    </location>
</feature>
<dbReference type="PANTHER" id="PTHR33741">
    <property type="entry name" value="TRANSMEMBRANE PROTEIN DDB_G0269096-RELATED"/>
    <property type="match status" value="1"/>
</dbReference>
<reference evidence="3 4" key="1">
    <citation type="journal article" date="2019" name="Microorganisms">
        <title>Paenibacillus lutrae sp. nov., A Chitinolytic Species Isolated from A River Otter in Castril Natural Park, Granada, Spain.</title>
        <authorList>
            <person name="Rodriguez M."/>
            <person name="Reina J.C."/>
            <person name="Bejar V."/>
            <person name="Llamas I."/>
        </authorList>
    </citation>
    <scope>NUCLEOTIDE SEQUENCE [LARGE SCALE GENOMIC DNA]</scope>
    <source>
        <strain evidence="3 4">N10</strain>
    </source>
</reference>
<dbReference type="InterPro" id="IPR058581">
    <property type="entry name" value="TM_HPP"/>
</dbReference>
<evidence type="ECO:0000313" key="4">
    <source>
        <dbReference type="Proteomes" id="UP000490800"/>
    </source>
</evidence>
<evidence type="ECO:0000256" key="1">
    <source>
        <dbReference type="SAM" id="Phobius"/>
    </source>
</evidence>
<keyword evidence="1" id="KW-0472">Membrane</keyword>
<proteinExistence type="predicted"/>
<keyword evidence="1" id="KW-0812">Transmembrane</keyword>
<keyword evidence="1" id="KW-1133">Transmembrane helix</keyword>
<feature type="domain" description="HPP transmembrane region" evidence="2">
    <location>
        <begin position="29"/>
        <end position="175"/>
    </location>
</feature>
<dbReference type="RefSeq" id="WP_157338391.1">
    <property type="nucleotide sequence ID" value="NZ_RHLK01000016.1"/>
</dbReference>
<feature type="transmembrane region" description="Helical" evidence="1">
    <location>
        <begin position="55"/>
        <end position="72"/>
    </location>
</feature>
<evidence type="ECO:0000259" key="2">
    <source>
        <dbReference type="Pfam" id="PF04982"/>
    </source>
</evidence>
<dbReference type="EMBL" id="RHLK01000016">
    <property type="protein sequence ID" value="MVP01992.1"/>
    <property type="molecule type" value="Genomic_DNA"/>
</dbReference>
<dbReference type="Pfam" id="PF04982">
    <property type="entry name" value="TM_HPP"/>
    <property type="match status" value="1"/>
</dbReference>
<accession>A0A7X3FLT7</accession>
<sequence length="180" mass="18672">MARNPYSEASASHPLPHSDSTVKRLIRTISAALKPAIGTALAVALTGYLTILSGIPLLMAPLGATCVLLFAMPASPLSQPRNVIGGHCLSTATGILALKCLGPYWWTAAIAAGLAVFLMLLTRTLHPPAGADPVLIIAGGSGVTWNFLITPVLAGSVVLVLTAVVYHKFHAVSYPRSAKE</sequence>
<dbReference type="AlphaFoldDB" id="A0A7X3FLT7"/>
<organism evidence="3 4">
    <name type="scientific">Paenibacillus lutrae</name>
    <dbReference type="NCBI Taxonomy" id="2078573"/>
    <lineage>
        <taxon>Bacteria</taxon>
        <taxon>Bacillati</taxon>
        <taxon>Bacillota</taxon>
        <taxon>Bacilli</taxon>
        <taxon>Bacillales</taxon>
        <taxon>Paenibacillaceae</taxon>
        <taxon>Paenibacillus</taxon>
    </lineage>
</organism>
<evidence type="ECO:0000313" key="3">
    <source>
        <dbReference type="EMBL" id="MVP01992.1"/>
    </source>
</evidence>
<dbReference type="PANTHER" id="PTHR33741:SF5">
    <property type="entry name" value="TRANSMEMBRANE PROTEIN DDB_G0269096-RELATED"/>
    <property type="match status" value="1"/>
</dbReference>
<feature type="transmembrane region" description="Helical" evidence="1">
    <location>
        <begin position="31"/>
        <end position="49"/>
    </location>
</feature>
<gene>
    <name evidence="3" type="ORF">EDM21_21165</name>
</gene>